<evidence type="ECO:0000313" key="1">
    <source>
        <dbReference type="EMBL" id="QFG74700.1"/>
    </source>
</evidence>
<name>A0A5J6VL12_9VIRU</name>
<accession>A0A5J6VL12</accession>
<sequence length="341" mass="40373">MKIGNIEGMIINDIGLKNKIIDYLFSKLNLSNYRYTLLKNINQLYTLKSNEHYVSPNYKGYNFIAVFLKVGVKNHCVLIDKRKMSYHREKLNIKNLNIFKINIKTNNNIFKGTILDTKMIKNKKTGKYILLIKDSYVCMNNSLSDMDLKQKMIHLDNLVNNYFEGNYCENFTFCINKLFTYQDLDHIINNLIKKIDYDIIGLIFFTKKSGHSIIYIDNNTNKETINTHNNPSIVLKKPITITEHYDKTHDIIINYENFLNNREYSYETDGEKKCLWIKKNIYPDVYDLYEKKDLNRLGIACIPNLKISHYCKKYVTSECRKIICIYNSTFNKWIPLELIES</sequence>
<reference evidence="1" key="1">
    <citation type="journal article" date="2019" name="Philos. Trans. R. Soc. Lond., B, Biol. Sci.">
        <title>Targeted metagenomic recovery of four divergent viruses reveals shared and distinctive characteristics of giant viruses of marine eukaryotes.</title>
        <authorList>
            <person name="Needham D.M."/>
            <person name="Poirier C."/>
            <person name="Hehenberger E."/>
            <person name="Jimenez V."/>
            <person name="Swalwell J.E."/>
            <person name="Santoro A.E."/>
            <person name="Worden A.Z."/>
        </authorList>
    </citation>
    <scope>NUCLEOTIDE SEQUENCE</scope>
    <source>
        <strain evidence="1">MPacV-611</strain>
    </source>
</reference>
<organism evidence="1">
    <name type="scientific">Megaviridae environmental sample</name>
    <dbReference type="NCBI Taxonomy" id="1737588"/>
    <lineage>
        <taxon>Viruses</taxon>
        <taxon>Varidnaviria</taxon>
        <taxon>Bamfordvirae</taxon>
        <taxon>Nucleocytoviricota</taxon>
        <taxon>Megaviricetes</taxon>
        <taxon>Imitervirales</taxon>
        <taxon>Mimiviridae</taxon>
        <taxon>environmental samples</taxon>
    </lineage>
</organism>
<dbReference type="Gene3D" id="3.30.470.30">
    <property type="entry name" value="DNA ligase/mRNA capping enzyme"/>
    <property type="match status" value="1"/>
</dbReference>
<protein>
    <submittedName>
        <fullName evidence="1">Uncharacterized protein</fullName>
    </submittedName>
</protein>
<dbReference type="EMBL" id="MN448290">
    <property type="protein sequence ID" value="QFG74700.1"/>
    <property type="molecule type" value="Genomic_DNA"/>
</dbReference>
<proteinExistence type="predicted"/>
<dbReference type="SUPFAM" id="SSF56091">
    <property type="entry name" value="DNA ligase/mRNA capping enzyme, catalytic domain"/>
    <property type="match status" value="1"/>
</dbReference>